<feature type="non-terminal residue" evidence="1">
    <location>
        <position position="1"/>
    </location>
</feature>
<dbReference type="EC" id="2.7.1.-" evidence="1"/>
<keyword evidence="1" id="KW-0418">Kinase</keyword>
<organism evidence="1">
    <name type="scientific">Trypanosoma vivax (strain Y486)</name>
    <dbReference type="NCBI Taxonomy" id="1055687"/>
    <lineage>
        <taxon>Eukaryota</taxon>
        <taxon>Discoba</taxon>
        <taxon>Euglenozoa</taxon>
        <taxon>Kinetoplastea</taxon>
        <taxon>Metakinetoplastina</taxon>
        <taxon>Trypanosomatida</taxon>
        <taxon>Trypanosomatidae</taxon>
        <taxon>Trypanosoma</taxon>
        <taxon>Duttonella</taxon>
    </lineage>
</organism>
<protein>
    <submittedName>
        <fullName evidence="1">Serine/threonine protein kinase</fullName>
        <ecNumber evidence="1">2.7.1.-</ecNumber>
    </submittedName>
</protein>
<sequence length="275" mass="30648">KEASGMSGEIPLQFWCSSPTLHDDTESISAAPPGCYRILPNSEESDVSFAVDTGFCGITGECSSQTDVVSNVEDMRDKPLAHIEQEVAWYRQLVQTEMRLLKQQRDATQHQVSKAERGICETRAYQEGEGRPTSWLPTLTTSNTLAMQASMRFLRRETGQGNHSPRGGAAHLKGGCGRKEFTLPQFGTLEASLVTRRRLRWDVVQSVLGTDLSCAVYEYYRNVEVAKRDTALMKKLVPDREQWYVLPVVEEVLVIDRLLDREAVAGAVMGTGHLP</sequence>
<accession>G0U0A4</accession>
<dbReference type="GO" id="GO:0004674">
    <property type="term" value="F:protein serine/threonine kinase activity"/>
    <property type="evidence" value="ECO:0007669"/>
    <property type="project" value="UniProtKB-KW"/>
</dbReference>
<proteinExistence type="predicted"/>
<dbReference type="VEuPathDB" id="TriTrypDB:TvY486_0801100"/>
<evidence type="ECO:0000313" key="1">
    <source>
        <dbReference type="EMBL" id="CCC49502.1"/>
    </source>
</evidence>
<dbReference type="EMBL" id="HE573024">
    <property type="protein sequence ID" value="CCC49502.1"/>
    <property type="molecule type" value="Genomic_DNA"/>
</dbReference>
<name>G0U0A4_TRYVY</name>
<gene>
    <name evidence="1" type="ORF">TVY486_0801100</name>
</gene>
<keyword evidence="1" id="KW-0723">Serine/threonine-protein kinase</keyword>
<dbReference type="AlphaFoldDB" id="G0U0A4"/>
<reference evidence="1" key="1">
    <citation type="journal article" date="2012" name="Proc. Natl. Acad. Sci. U.S.A.">
        <title>Antigenic diversity is generated by distinct evolutionary mechanisms in African trypanosome species.</title>
        <authorList>
            <person name="Jackson A.P."/>
            <person name="Berry A."/>
            <person name="Aslett M."/>
            <person name="Allison H.C."/>
            <person name="Burton P."/>
            <person name="Vavrova-Anderson J."/>
            <person name="Brown R."/>
            <person name="Browne H."/>
            <person name="Corton N."/>
            <person name="Hauser H."/>
            <person name="Gamble J."/>
            <person name="Gilderthorp R."/>
            <person name="Marcello L."/>
            <person name="McQuillan J."/>
            <person name="Otto T.D."/>
            <person name="Quail M.A."/>
            <person name="Sanders M.J."/>
            <person name="van Tonder A."/>
            <person name="Ginger M.L."/>
            <person name="Field M.C."/>
            <person name="Barry J.D."/>
            <person name="Hertz-Fowler C."/>
            <person name="Berriman M."/>
        </authorList>
    </citation>
    <scope>NUCLEOTIDE SEQUENCE</scope>
    <source>
        <strain evidence="1">Y486</strain>
    </source>
</reference>
<keyword evidence="1" id="KW-0808">Transferase</keyword>